<feature type="transmembrane region" description="Helical" evidence="6">
    <location>
        <begin position="40"/>
        <end position="57"/>
    </location>
</feature>
<dbReference type="PANTHER" id="PTHR21716:SF62">
    <property type="entry name" value="TRANSPORT PROTEIN YDBI-RELATED"/>
    <property type="match status" value="1"/>
</dbReference>
<dbReference type="Pfam" id="PF01594">
    <property type="entry name" value="AI-2E_transport"/>
    <property type="match status" value="1"/>
</dbReference>
<protein>
    <submittedName>
        <fullName evidence="7">Predicted PurR-regulated permease PerM</fullName>
    </submittedName>
</protein>
<dbReference type="InterPro" id="IPR002549">
    <property type="entry name" value="AI-2E-like"/>
</dbReference>
<feature type="transmembrane region" description="Helical" evidence="6">
    <location>
        <begin position="200"/>
        <end position="219"/>
    </location>
</feature>
<dbReference type="PANTHER" id="PTHR21716">
    <property type="entry name" value="TRANSMEMBRANE PROTEIN"/>
    <property type="match status" value="1"/>
</dbReference>
<reference evidence="7 8" key="1">
    <citation type="submission" date="2016-10" db="EMBL/GenBank/DDBJ databases">
        <authorList>
            <person name="de Groot N.N."/>
        </authorList>
    </citation>
    <scope>NUCLEOTIDE SEQUENCE [LARGE SCALE GENOMIC DNA]</scope>
    <source>
        <strain evidence="7 8">ATCC 35022</strain>
    </source>
</reference>
<name>A0A1G6A659_9HYPH</name>
<feature type="transmembrane region" description="Helical" evidence="6">
    <location>
        <begin position="16"/>
        <end position="34"/>
    </location>
</feature>
<dbReference type="Proteomes" id="UP000199071">
    <property type="component" value="Unassembled WGS sequence"/>
</dbReference>
<evidence type="ECO:0000256" key="5">
    <source>
        <dbReference type="ARBA" id="ARBA00023136"/>
    </source>
</evidence>
<dbReference type="EMBL" id="FMXQ01000001">
    <property type="protein sequence ID" value="SDB03780.1"/>
    <property type="molecule type" value="Genomic_DNA"/>
</dbReference>
<feature type="transmembrane region" description="Helical" evidence="6">
    <location>
        <begin position="225"/>
        <end position="243"/>
    </location>
</feature>
<feature type="transmembrane region" description="Helical" evidence="6">
    <location>
        <begin position="255"/>
        <end position="277"/>
    </location>
</feature>
<sequence>MAETNDADRWSNSGRILKASLVVAAVAILLIVLWTLSNVLLLVFASILVAILLSSIADPIQRLTPLSRAAALAVSVGLVAIFIAGFLTLLGAEISSEIQGLFSELPALLKSLGDQLGVENLTQMVTDRLEGFLSRGDTMLNFAGLTFTIFDMVLSFALVIVAGIYFAANPNTYRNGFLALFPDGPRDNVGRTLDLSGKALRYWLIGQLVAMTIIGFLSWLGLTLLGVPSALALGFIAGVTDFVPVIGPIFGAIPAVLIAFSVSPTTALWVIGLYVLLQQIEGNIVQPLIQKKAVNLPPALTLFSLIGFGALLGPMGILFATPLAVVAIVATKQLYVRKISATSDPET</sequence>
<evidence type="ECO:0000256" key="1">
    <source>
        <dbReference type="ARBA" id="ARBA00004141"/>
    </source>
</evidence>
<feature type="transmembrane region" description="Helical" evidence="6">
    <location>
        <begin position="69"/>
        <end position="92"/>
    </location>
</feature>
<keyword evidence="3 6" id="KW-0812">Transmembrane</keyword>
<dbReference type="GO" id="GO:0055085">
    <property type="term" value="P:transmembrane transport"/>
    <property type="evidence" value="ECO:0007669"/>
    <property type="project" value="TreeGrafter"/>
</dbReference>
<comment type="subcellular location">
    <subcellularLocation>
        <location evidence="1">Membrane</location>
        <topology evidence="1">Multi-pass membrane protein</topology>
    </subcellularLocation>
</comment>
<proteinExistence type="inferred from homology"/>
<feature type="transmembrane region" description="Helical" evidence="6">
    <location>
        <begin position="297"/>
        <end position="330"/>
    </location>
</feature>
<evidence type="ECO:0000256" key="3">
    <source>
        <dbReference type="ARBA" id="ARBA00022692"/>
    </source>
</evidence>
<dbReference type="RefSeq" id="WP_090874357.1">
    <property type="nucleotide sequence ID" value="NZ_FMXQ01000001.1"/>
</dbReference>
<evidence type="ECO:0000256" key="6">
    <source>
        <dbReference type="SAM" id="Phobius"/>
    </source>
</evidence>
<accession>A0A1G6A659</accession>
<feature type="transmembrane region" description="Helical" evidence="6">
    <location>
        <begin position="142"/>
        <end position="168"/>
    </location>
</feature>
<evidence type="ECO:0000313" key="7">
    <source>
        <dbReference type="EMBL" id="SDB03780.1"/>
    </source>
</evidence>
<dbReference type="GO" id="GO:0016020">
    <property type="term" value="C:membrane"/>
    <property type="evidence" value="ECO:0007669"/>
    <property type="project" value="UniProtKB-SubCell"/>
</dbReference>
<dbReference type="AlphaFoldDB" id="A0A1G6A659"/>
<keyword evidence="4 6" id="KW-1133">Transmembrane helix</keyword>
<evidence type="ECO:0000256" key="4">
    <source>
        <dbReference type="ARBA" id="ARBA00022989"/>
    </source>
</evidence>
<evidence type="ECO:0000313" key="8">
    <source>
        <dbReference type="Proteomes" id="UP000199071"/>
    </source>
</evidence>
<comment type="similarity">
    <text evidence="2">Belongs to the autoinducer-2 exporter (AI-2E) (TC 2.A.86) family.</text>
</comment>
<keyword evidence="5 6" id="KW-0472">Membrane</keyword>
<dbReference type="OrthoDB" id="5761230at2"/>
<evidence type="ECO:0000256" key="2">
    <source>
        <dbReference type="ARBA" id="ARBA00009773"/>
    </source>
</evidence>
<organism evidence="7 8">
    <name type="scientific">Bauldia litoralis</name>
    <dbReference type="NCBI Taxonomy" id="665467"/>
    <lineage>
        <taxon>Bacteria</taxon>
        <taxon>Pseudomonadati</taxon>
        <taxon>Pseudomonadota</taxon>
        <taxon>Alphaproteobacteria</taxon>
        <taxon>Hyphomicrobiales</taxon>
        <taxon>Kaistiaceae</taxon>
        <taxon>Bauldia</taxon>
    </lineage>
</organism>
<gene>
    <name evidence="7" type="ORF">SAMN02982931_00209</name>
</gene>
<keyword evidence="8" id="KW-1185">Reference proteome</keyword>